<reference evidence="2 3" key="1">
    <citation type="submission" date="2018-03" db="EMBL/GenBank/DDBJ databases">
        <title>Arenimonas caeni sp. nov., isolated from activated sludge.</title>
        <authorList>
            <person name="Liu H."/>
        </authorList>
    </citation>
    <scope>NUCLEOTIDE SEQUENCE [LARGE SCALE GENOMIC DNA]</scope>
    <source>
        <strain evidence="3">z29</strain>
    </source>
</reference>
<evidence type="ECO:0000313" key="3">
    <source>
        <dbReference type="Proteomes" id="UP000241736"/>
    </source>
</evidence>
<protein>
    <recommendedName>
        <fullName evidence="4">DUF3828 domain-containing protein</fullName>
    </recommendedName>
</protein>
<keyword evidence="1" id="KW-0732">Signal</keyword>
<keyword evidence="3" id="KW-1185">Reference proteome</keyword>
<feature type="chain" id="PRO_5015156155" description="DUF3828 domain-containing protein" evidence="1">
    <location>
        <begin position="27"/>
        <end position="179"/>
    </location>
</feature>
<dbReference type="AlphaFoldDB" id="A0A2P6MCB6"/>
<dbReference type="Proteomes" id="UP000241736">
    <property type="component" value="Unassembled WGS sequence"/>
</dbReference>
<name>A0A2P6MCB6_9GAMM</name>
<proteinExistence type="predicted"/>
<dbReference type="EMBL" id="PVLF01000001">
    <property type="protein sequence ID" value="PRH83627.1"/>
    <property type="molecule type" value="Genomic_DNA"/>
</dbReference>
<dbReference type="RefSeq" id="WP_106989015.1">
    <property type="nucleotide sequence ID" value="NZ_KZ679084.1"/>
</dbReference>
<comment type="caution">
    <text evidence="2">The sequence shown here is derived from an EMBL/GenBank/DDBJ whole genome shotgun (WGS) entry which is preliminary data.</text>
</comment>
<gene>
    <name evidence="2" type="ORF">C6N40_00320</name>
</gene>
<feature type="signal peptide" evidence="1">
    <location>
        <begin position="1"/>
        <end position="26"/>
    </location>
</feature>
<dbReference type="OrthoDB" id="5966586at2"/>
<accession>A0A2P6MCB6</accession>
<organism evidence="2 3">
    <name type="scientific">Arenimonas caeni</name>
    <dbReference type="NCBI Taxonomy" id="2058085"/>
    <lineage>
        <taxon>Bacteria</taxon>
        <taxon>Pseudomonadati</taxon>
        <taxon>Pseudomonadota</taxon>
        <taxon>Gammaproteobacteria</taxon>
        <taxon>Lysobacterales</taxon>
        <taxon>Lysobacteraceae</taxon>
        <taxon>Arenimonas</taxon>
    </lineage>
</organism>
<evidence type="ECO:0000256" key="1">
    <source>
        <dbReference type="SAM" id="SignalP"/>
    </source>
</evidence>
<evidence type="ECO:0008006" key="4">
    <source>
        <dbReference type="Google" id="ProtNLM"/>
    </source>
</evidence>
<evidence type="ECO:0000313" key="2">
    <source>
        <dbReference type="EMBL" id="PRH83627.1"/>
    </source>
</evidence>
<sequence>MHTFNSIMAGLLLAGVGLAVAPMAQAAKAGARAEASPLQRCVSESWHKVYTRADADYELVRAHLETALGSPAPGARVLDPKRPPLGRLSFTVSIESRHCEQVPAGPGAWQAPVLPSVCTEVGCVDPLPGTTGREGSIMVIESCEGGKRTTAVYVRRNGSWVMVEYQQERSNDCGSSIDE</sequence>